<reference evidence="1 2" key="1">
    <citation type="submission" date="2016-03" db="EMBL/GenBank/DDBJ databases">
        <title>Draft Genome Sequence of the Strain BR 10245 (Bradyrhizobium sp.) isolated from nodules of Centrolobium paraense.</title>
        <authorList>
            <person name="Simoes-Araujo J.L.Sr."/>
            <person name="Barauna A.C."/>
            <person name="Silva K."/>
            <person name="Zilli J.E."/>
        </authorList>
    </citation>
    <scope>NUCLEOTIDE SEQUENCE [LARGE SCALE GENOMIC DNA]</scope>
    <source>
        <strain evidence="1 2">BR 10245</strain>
    </source>
</reference>
<dbReference type="RefSeq" id="WP_063697066.1">
    <property type="nucleotide sequence ID" value="NZ_LUUB01000028.1"/>
</dbReference>
<dbReference type="Proteomes" id="UP000076959">
    <property type="component" value="Unassembled WGS sequence"/>
</dbReference>
<evidence type="ECO:0000313" key="2">
    <source>
        <dbReference type="Proteomes" id="UP000076959"/>
    </source>
</evidence>
<comment type="caution">
    <text evidence="1">The sequence shown here is derived from an EMBL/GenBank/DDBJ whole genome shotgun (WGS) entry which is preliminary data.</text>
</comment>
<accession>A0A176Z4X0</accession>
<dbReference type="OrthoDB" id="8447058at2"/>
<name>A0A176Z4X0_9BRAD</name>
<evidence type="ECO:0000313" key="1">
    <source>
        <dbReference type="EMBL" id="OAF14792.1"/>
    </source>
</evidence>
<gene>
    <name evidence="1" type="ORF">AYJ54_41490</name>
</gene>
<dbReference type="EMBL" id="LUUB01000028">
    <property type="protein sequence ID" value="OAF14792.1"/>
    <property type="molecule type" value="Genomic_DNA"/>
</dbReference>
<proteinExistence type="predicted"/>
<sequence length="115" mass="12419">MPVFKLPLSGDVVQTIKPITSFFSPAGGRFGLVNITIGQSSAPEVEGDVLSDVASYGKQIGQIADALLAVIEHLEVHPENVIGDNKAIAAFKDMMHAVATVKERHNRKACRPKRR</sequence>
<keyword evidence="2" id="KW-1185">Reference proteome</keyword>
<protein>
    <submittedName>
        <fullName evidence="1">Uncharacterized protein</fullName>
    </submittedName>
</protein>
<organism evidence="1 2">
    <name type="scientific">Bradyrhizobium centrolobii</name>
    <dbReference type="NCBI Taxonomy" id="1505087"/>
    <lineage>
        <taxon>Bacteria</taxon>
        <taxon>Pseudomonadati</taxon>
        <taxon>Pseudomonadota</taxon>
        <taxon>Alphaproteobacteria</taxon>
        <taxon>Hyphomicrobiales</taxon>
        <taxon>Nitrobacteraceae</taxon>
        <taxon>Bradyrhizobium</taxon>
    </lineage>
</organism>
<dbReference type="AlphaFoldDB" id="A0A176Z4X0"/>